<dbReference type="GO" id="GO:0000307">
    <property type="term" value="C:cyclin-dependent protein kinase holoenzyme complex"/>
    <property type="evidence" value="ECO:0007669"/>
    <property type="project" value="TreeGrafter"/>
</dbReference>
<dbReference type="PANTHER" id="PTHR15615:SF117">
    <property type="entry name" value="PHO85 CYCLIN PHO80"/>
    <property type="match status" value="1"/>
</dbReference>
<dbReference type="InterPro" id="IPR036915">
    <property type="entry name" value="Cyclin-like_sf"/>
</dbReference>
<dbReference type="Gene3D" id="1.10.472.10">
    <property type="entry name" value="Cyclin-like"/>
    <property type="match status" value="1"/>
</dbReference>
<dbReference type="EMBL" id="PQFF01000134">
    <property type="protein sequence ID" value="RHZ79637.1"/>
    <property type="molecule type" value="Genomic_DNA"/>
</dbReference>
<proteinExistence type="inferred from homology"/>
<reference evidence="3 4" key="1">
    <citation type="submission" date="2018-08" db="EMBL/GenBank/DDBJ databases">
        <title>Genome and evolution of the arbuscular mycorrhizal fungus Diversispora epigaea (formerly Glomus versiforme) and its bacterial endosymbionts.</title>
        <authorList>
            <person name="Sun X."/>
            <person name="Fei Z."/>
            <person name="Harrison M."/>
        </authorList>
    </citation>
    <scope>NUCLEOTIDE SEQUENCE [LARGE SCALE GENOMIC DNA]</scope>
    <source>
        <strain evidence="3 4">IT104</strain>
    </source>
</reference>
<keyword evidence="1 2" id="KW-0195">Cyclin</keyword>
<dbReference type="InterPro" id="IPR013922">
    <property type="entry name" value="Cyclin_PHO80-like"/>
</dbReference>
<evidence type="ECO:0000256" key="2">
    <source>
        <dbReference type="PIRNR" id="PIRNR027110"/>
    </source>
</evidence>
<keyword evidence="4" id="KW-1185">Reference proteome</keyword>
<dbReference type="PANTHER" id="PTHR15615">
    <property type="match status" value="1"/>
</dbReference>
<dbReference type="Proteomes" id="UP000266861">
    <property type="component" value="Unassembled WGS sequence"/>
</dbReference>
<dbReference type="PIRSF" id="PIRSF027110">
    <property type="entry name" value="PREG"/>
    <property type="match status" value="1"/>
</dbReference>
<dbReference type="STRING" id="1348612.A0A397IX56"/>
<dbReference type="InterPro" id="IPR012389">
    <property type="entry name" value="Cyclin_P/U"/>
</dbReference>
<dbReference type="AlphaFoldDB" id="A0A397IX56"/>
<dbReference type="Pfam" id="PF08613">
    <property type="entry name" value="Cyclin"/>
    <property type="match status" value="1"/>
</dbReference>
<evidence type="ECO:0000256" key="1">
    <source>
        <dbReference type="ARBA" id="ARBA00023127"/>
    </source>
</evidence>
<dbReference type="SUPFAM" id="SSF47954">
    <property type="entry name" value="Cyclin-like"/>
    <property type="match status" value="1"/>
</dbReference>
<name>A0A397IX56_9GLOM</name>
<accession>A0A397IX56</accession>
<sequence length="201" mass="23274">MNHQSHESHEPHEPQLMIEVPEYFYMVDINHLMHMIADMLGRLIIHNDQIPLTPSNLSRFHSRAPPSISVADYLRRIVKHTSIEKPCLLILLIYIDRVCERNRTFTITSLTVHRFLIAAVTVSSKALCDSYCTNSHYARVGGIPTQELNALELEFIKLIDWQLICAGETLQQYYVNLVNQNSNYKRIVPSESESSYESFRN</sequence>
<dbReference type="GO" id="GO:0016538">
    <property type="term" value="F:cyclin-dependent protein serine/threonine kinase regulator activity"/>
    <property type="evidence" value="ECO:0007669"/>
    <property type="project" value="TreeGrafter"/>
</dbReference>
<dbReference type="GO" id="GO:0005634">
    <property type="term" value="C:nucleus"/>
    <property type="evidence" value="ECO:0007669"/>
    <property type="project" value="TreeGrafter"/>
</dbReference>
<dbReference type="GO" id="GO:0019901">
    <property type="term" value="F:protein kinase binding"/>
    <property type="evidence" value="ECO:0007669"/>
    <property type="project" value="UniProtKB-UniRule"/>
</dbReference>
<comment type="caution">
    <text evidence="3">The sequence shown here is derived from an EMBL/GenBank/DDBJ whole genome shotgun (WGS) entry which is preliminary data.</text>
</comment>
<protein>
    <recommendedName>
        <fullName evidence="2">Cyclin</fullName>
    </recommendedName>
</protein>
<dbReference type="CDD" id="cd20558">
    <property type="entry name" value="CYCLIN_ScPCL7-like"/>
    <property type="match status" value="1"/>
</dbReference>
<organism evidence="3 4">
    <name type="scientific">Diversispora epigaea</name>
    <dbReference type="NCBI Taxonomy" id="1348612"/>
    <lineage>
        <taxon>Eukaryota</taxon>
        <taxon>Fungi</taxon>
        <taxon>Fungi incertae sedis</taxon>
        <taxon>Mucoromycota</taxon>
        <taxon>Glomeromycotina</taxon>
        <taxon>Glomeromycetes</taxon>
        <taxon>Diversisporales</taxon>
        <taxon>Diversisporaceae</taxon>
        <taxon>Diversispora</taxon>
    </lineage>
</organism>
<evidence type="ECO:0000313" key="3">
    <source>
        <dbReference type="EMBL" id="RHZ79637.1"/>
    </source>
</evidence>
<comment type="similarity">
    <text evidence="2">Belongs to the cyclin family.</text>
</comment>
<dbReference type="OrthoDB" id="337735at2759"/>
<gene>
    <name evidence="3" type="ORF">Glove_143g28</name>
</gene>
<dbReference type="GO" id="GO:0051301">
    <property type="term" value="P:cell division"/>
    <property type="evidence" value="ECO:0007669"/>
    <property type="project" value="UniProtKB-UniRule"/>
</dbReference>
<evidence type="ECO:0000313" key="4">
    <source>
        <dbReference type="Proteomes" id="UP000266861"/>
    </source>
</evidence>